<gene>
    <name evidence="3" type="primary">tenA</name>
    <name evidence="3" type="ORF">KAJ83_15010</name>
</gene>
<accession>A0A8J7S418</accession>
<dbReference type="InterPro" id="IPR004305">
    <property type="entry name" value="Thiaminase-2/PQQC"/>
</dbReference>
<sequence>MLFERLKDAAGQAWEVYTRHPFVLQLGEGTLPESAFRQYLIQDYHFLIHFARAYALAGYKAGGIEDLRRAKSGMVAILDTELGLHVDYCAKWGISEADIIAAPEAEPCLAYTRYVLERGMAGTLLDLHVALAPCMLGYEEIARWLLDQPWLDREDNPYAAWIAMYSSADYREAAAEERGYLDRLAARENISDARMADLGRTFTEATRLEARFWQMGFDLASTEADRV</sequence>
<dbReference type="PANTHER" id="PTHR43198:SF2">
    <property type="entry name" value="SI:CH1073-67J19.1-RELATED"/>
    <property type="match status" value="1"/>
</dbReference>
<comment type="function">
    <text evidence="1">Catalyzes an amino-pyrimidine hydrolysis reaction at the C5' of the pyrimidine moiety of thiamine compounds, a reaction that is part of a thiamine salvage pathway.</text>
</comment>
<dbReference type="Gene3D" id="1.20.910.10">
    <property type="entry name" value="Heme oxygenase-like"/>
    <property type="match status" value="1"/>
</dbReference>
<dbReference type="GO" id="GO:0050334">
    <property type="term" value="F:thiaminase activity"/>
    <property type="evidence" value="ECO:0007669"/>
    <property type="project" value="UniProtKB-EC"/>
</dbReference>
<dbReference type="EMBL" id="JAGMWN010000007">
    <property type="protein sequence ID" value="MBP5858329.1"/>
    <property type="molecule type" value="Genomic_DNA"/>
</dbReference>
<comment type="caution">
    <text evidence="3">The sequence shown here is derived from an EMBL/GenBank/DDBJ whole genome shotgun (WGS) entry which is preliminary data.</text>
</comment>
<evidence type="ECO:0000259" key="2">
    <source>
        <dbReference type="Pfam" id="PF03070"/>
    </source>
</evidence>
<comment type="pathway">
    <text evidence="1">Cofactor biosynthesis; thiamine diphosphate biosynthesis.</text>
</comment>
<dbReference type="Proteomes" id="UP000672602">
    <property type="component" value="Unassembled WGS sequence"/>
</dbReference>
<evidence type="ECO:0000313" key="3">
    <source>
        <dbReference type="EMBL" id="MBP5858329.1"/>
    </source>
</evidence>
<dbReference type="CDD" id="cd19367">
    <property type="entry name" value="TenA_C_ScTHI20-like"/>
    <property type="match status" value="1"/>
</dbReference>
<dbReference type="NCBIfam" id="TIGR04306">
    <property type="entry name" value="salvage_TenA"/>
    <property type="match status" value="1"/>
</dbReference>
<dbReference type="GO" id="GO:0005829">
    <property type="term" value="C:cytosol"/>
    <property type="evidence" value="ECO:0007669"/>
    <property type="project" value="TreeGrafter"/>
</dbReference>
<reference evidence="3" key="1">
    <citation type="submission" date="2021-04" db="EMBL/GenBank/DDBJ databases">
        <authorList>
            <person name="Zhang D.-C."/>
        </authorList>
    </citation>
    <scope>NUCLEOTIDE SEQUENCE</scope>
    <source>
        <strain evidence="3">CGMCC 1.15697</strain>
    </source>
</reference>
<dbReference type="GO" id="GO:0009228">
    <property type="term" value="P:thiamine biosynthetic process"/>
    <property type="evidence" value="ECO:0007669"/>
    <property type="project" value="UniProtKB-KW"/>
</dbReference>
<dbReference type="EC" id="3.5.99.2" evidence="1"/>
<dbReference type="InterPro" id="IPR027574">
    <property type="entry name" value="Thiaminase_II"/>
</dbReference>
<dbReference type="AlphaFoldDB" id="A0A8J7S418"/>
<keyword evidence="1" id="KW-0378">Hydrolase</keyword>
<dbReference type="InterPro" id="IPR050967">
    <property type="entry name" value="Thiamine_Salvage_TenA"/>
</dbReference>
<dbReference type="Pfam" id="PF03070">
    <property type="entry name" value="TENA_THI-4"/>
    <property type="match status" value="1"/>
</dbReference>
<evidence type="ECO:0000313" key="4">
    <source>
        <dbReference type="Proteomes" id="UP000672602"/>
    </source>
</evidence>
<comment type="catalytic activity">
    <reaction evidence="1">
        <text>4-amino-5-aminomethyl-2-methylpyrimidine + H2O = 4-amino-5-hydroxymethyl-2-methylpyrimidine + NH4(+)</text>
        <dbReference type="Rhea" id="RHEA:31799"/>
        <dbReference type="ChEBI" id="CHEBI:15377"/>
        <dbReference type="ChEBI" id="CHEBI:16892"/>
        <dbReference type="ChEBI" id="CHEBI:28938"/>
        <dbReference type="ChEBI" id="CHEBI:63416"/>
        <dbReference type="EC" id="3.5.99.2"/>
    </reaction>
</comment>
<organism evidence="3 4">
    <name type="scientific">Marivibrio halodurans</name>
    <dbReference type="NCBI Taxonomy" id="2039722"/>
    <lineage>
        <taxon>Bacteria</taxon>
        <taxon>Pseudomonadati</taxon>
        <taxon>Pseudomonadota</taxon>
        <taxon>Alphaproteobacteria</taxon>
        <taxon>Rhodospirillales</taxon>
        <taxon>Rhodospirillaceae</taxon>
        <taxon>Marivibrio</taxon>
    </lineage>
</organism>
<dbReference type="InterPro" id="IPR016084">
    <property type="entry name" value="Haem_Oase-like_multi-hlx"/>
</dbReference>
<proteinExistence type="inferred from homology"/>
<evidence type="ECO:0000256" key="1">
    <source>
        <dbReference type="RuleBase" id="RU363093"/>
    </source>
</evidence>
<name>A0A8J7S418_9PROT</name>
<keyword evidence="1" id="KW-0784">Thiamine biosynthesis</keyword>
<feature type="domain" description="Thiaminase-2/PQQC" evidence="2">
    <location>
        <begin position="11"/>
        <end position="217"/>
    </location>
</feature>
<comment type="similarity">
    <text evidence="1">Belongs to the TenA family.</text>
</comment>
<dbReference type="PANTHER" id="PTHR43198">
    <property type="entry name" value="BIFUNCTIONAL TH2 PROTEIN"/>
    <property type="match status" value="1"/>
</dbReference>
<dbReference type="UniPathway" id="UPA00060"/>
<keyword evidence="4" id="KW-1185">Reference proteome</keyword>
<dbReference type="SUPFAM" id="SSF48613">
    <property type="entry name" value="Heme oxygenase-like"/>
    <property type="match status" value="1"/>
</dbReference>
<protein>
    <recommendedName>
        <fullName evidence="1">Aminopyrimidine aminohydrolase</fullName>
        <ecNumber evidence="1">3.5.99.2</ecNumber>
    </recommendedName>
</protein>
<comment type="catalytic activity">
    <reaction evidence="1">
        <text>thiamine + H2O = 5-(2-hydroxyethyl)-4-methylthiazole + 4-amino-5-hydroxymethyl-2-methylpyrimidine + H(+)</text>
        <dbReference type="Rhea" id="RHEA:17509"/>
        <dbReference type="ChEBI" id="CHEBI:15377"/>
        <dbReference type="ChEBI" id="CHEBI:15378"/>
        <dbReference type="ChEBI" id="CHEBI:16892"/>
        <dbReference type="ChEBI" id="CHEBI:17957"/>
        <dbReference type="ChEBI" id="CHEBI:18385"/>
        <dbReference type="EC" id="3.5.99.2"/>
    </reaction>
</comment>
<dbReference type="GO" id="GO:0009229">
    <property type="term" value="P:thiamine diphosphate biosynthetic process"/>
    <property type="evidence" value="ECO:0007669"/>
    <property type="project" value="UniProtKB-UniPathway"/>
</dbReference>
<dbReference type="RefSeq" id="WP_210682914.1">
    <property type="nucleotide sequence ID" value="NZ_JAGMWN010000007.1"/>
</dbReference>